<evidence type="ECO:0000256" key="1">
    <source>
        <dbReference type="SAM" id="Phobius"/>
    </source>
</evidence>
<dbReference type="RefSeq" id="WP_377359733.1">
    <property type="nucleotide sequence ID" value="NZ_JBHTCM010000012.1"/>
</dbReference>
<dbReference type="EMBL" id="JBHTCM010000012">
    <property type="protein sequence ID" value="MFC7334156.1"/>
    <property type="molecule type" value="Genomic_DNA"/>
</dbReference>
<evidence type="ECO:0000313" key="4">
    <source>
        <dbReference type="Proteomes" id="UP001596456"/>
    </source>
</evidence>
<evidence type="ECO:0000259" key="2">
    <source>
        <dbReference type="Pfam" id="PF26514"/>
    </source>
</evidence>
<comment type="caution">
    <text evidence="3">The sequence shown here is derived from an EMBL/GenBank/DDBJ whole genome shotgun (WGS) entry which is preliminary data.</text>
</comment>
<sequence length="391" mass="38870">MHLASPRPPRSGFPRVRLLAALGLAVILFLGFAAGSARAAEFRSGDTVRATGRMDSDLFIAGRTVGIDAAIDGTLFAAGLNVAQIGAVGDDALIAGFDIALDGPVAGDLMAIGASLKLTSAVAGDAVLVAGELRLAPGSAVAGDLSASGGEVDLAGTVAGDARVAGGRVTISGAVMGDLDVAAGELVLLPGARIMGTLRHAGPDRPEIPAGVTVEGGIEQQDDTAEETDFGPTLAGTLGGALALFLLGAAVHLAFPGFVGAAAAEVGGNPGRTLLLGVVALLATPLLVGLLMLTVIGIPVGLLLLLLYGIAIVLGLAIAGFGVAELMTRNRPAAGMTGGDRLKRFAFFALLLTLAGLVPLVGGWIWFAAVAMGVGAVLARTLASRRRPAYA</sequence>
<dbReference type="InterPro" id="IPR058486">
    <property type="entry name" value="DUF8173"/>
</dbReference>
<feature type="transmembrane region" description="Helical" evidence="1">
    <location>
        <begin position="342"/>
        <end position="358"/>
    </location>
</feature>
<proteinExistence type="predicted"/>
<accession>A0ABW2KVR2</accession>
<gene>
    <name evidence="3" type="ORF">ACFQPS_13370</name>
</gene>
<keyword evidence="4" id="KW-1185">Reference proteome</keyword>
<keyword evidence="1" id="KW-0472">Membrane</keyword>
<feature type="transmembrane region" description="Helical" evidence="1">
    <location>
        <begin position="238"/>
        <end position="262"/>
    </location>
</feature>
<keyword evidence="1" id="KW-1133">Transmembrane helix</keyword>
<organism evidence="3 4">
    <name type="scientific">Rhodocista pekingensis</name>
    <dbReference type="NCBI Taxonomy" id="201185"/>
    <lineage>
        <taxon>Bacteria</taxon>
        <taxon>Pseudomonadati</taxon>
        <taxon>Pseudomonadota</taxon>
        <taxon>Alphaproteobacteria</taxon>
        <taxon>Rhodospirillales</taxon>
        <taxon>Azospirillaceae</taxon>
        <taxon>Rhodocista</taxon>
    </lineage>
</organism>
<dbReference type="Proteomes" id="UP001596456">
    <property type="component" value="Unassembled WGS sequence"/>
</dbReference>
<name>A0ABW2KVR2_9PROT</name>
<feature type="transmembrane region" description="Helical" evidence="1">
    <location>
        <begin position="302"/>
        <end position="321"/>
    </location>
</feature>
<protein>
    <recommendedName>
        <fullName evidence="2">DUF8173 domain-containing protein</fullName>
    </recommendedName>
</protein>
<reference evidence="4" key="1">
    <citation type="journal article" date="2019" name="Int. J. Syst. Evol. Microbiol.">
        <title>The Global Catalogue of Microorganisms (GCM) 10K type strain sequencing project: providing services to taxonomists for standard genome sequencing and annotation.</title>
        <authorList>
            <consortium name="The Broad Institute Genomics Platform"/>
            <consortium name="The Broad Institute Genome Sequencing Center for Infectious Disease"/>
            <person name="Wu L."/>
            <person name="Ma J."/>
        </authorList>
    </citation>
    <scope>NUCLEOTIDE SEQUENCE [LARGE SCALE GENOMIC DNA]</scope>
    <source>
        <strain evidence="4">CGMCC 1.16275</strain>
    </source>
</reference>
<evidence type="ECO:0000313" key="3">
    <source>
        <dbReference type="EMBL" id="MFC7334156.1"/>
    </source>
</evidence>
<feature type="domain" description="DUF8173" evidence="2">
    <location>
        <begin position="221"/>
        <end position="381"/>
    </location>
</feature>
<keyword evidence="1" id="KW-0812">Transmembrane</keyword>
<feature type="transmembrane region" description="Helical" evidence="1">
    <location>
        <begin position="274"/>
        <end position="296"/>
    </location>
</feature>
<dbReference type="Pfam" id="PF26514">
    <property type="entry name" value="DUF8173"/>
    <property type="match status" value="1"/>
</dbReference>